<dbReference type="Gene3D" id="3.40.50.300">
    <property type="entry name" value="P-loop containing nucleotide triphosphate hydrolases"/>
    <property type="match status" value="1"/>
</dbReference>
<protein>
    <submittedName>
        <fullName evidence="3">Uncharacterized protein</fullName>
    </submittedName>
</protein>
<reference evidence="3" key="1">
    <citation type="journal article" date="2015" name="Nature">
        <title>Complex archaea that bridge the gap between prokaryotes and eukaryotes.</title>
        <authorList>
            <person name="Spang A."/>
            <person name="Saw J.H."/>
            <person name="Jorgensen S.L."/>
            <person name="Zaremba-Niedzwiedzka K."/>
            <person name="Martijn J."/>
            <person name="Lind A.E."/>
            <person name="van Eijk R."/>
            <person name="Schleper C."/>
            <person name="Guy L."/>
            <person name="Ettema T.J."/>
        </authorList>
    </citation>
    <scope>NUCLEOTIDE SEQUENCE</scope>
</reference>
<dbReference type="GO" id="GO:0005524">
    <property type="term" value="F:ATP binding"/>
    <property type="evidence" value="ECO:0007669"/>
    <property type="project" value="UniProtKB-KW"/>
</dbReference>
<dbReference type="AlphaFoldDB" id="A0A0F9CNI0"/>
<evidence type="ECO:0000256" key="1">
    <source>
        <dbReference type="ARBA" id="ARBA00022741"/>
    </source>
</evidence>
<dbReference type="EMBL" id="LAZR01032435">
    <property type="protein sequence ID" value="KKL50898.1"/>
    <property type="molecule type" value="Genomic_DNA"/>
</dbReference>
<name>A0A0F9CNI0_9ZZZZ</name>
<dbReference type="InterPro" id="IPR033756">
    <property type="entry name" value="YlxH/NBP35"/>
</dbReference>
<keyword evidence="1" id="KW-0547">Nucleotide-binding</keyword>
<feature type="non-terminal residue" evidence="3">
    <location>
        <position position="1"/>
    </location>
</feature>
<proteinExistence type="predicted"/>
<evidence type="ECO:0000313" key="3">
    <source>
        <dbReference type="EMBL" id="KKL50898.1"/>
    </source>
</evidence>
<sequence length="77" mass="8678">VTMFEKLKVPVFGVVENMSYFLCPHCGERIDVLSKRPSWLPPEDPIFIRCDHCKQGLGHDQIQSADGKEFSNTARAG</sequence>
<accession>A0A0F9CNI0</accession>
<gene>
    <name evidence="3" type="ORF">LCGC14_2300930</name>
</gene>
<dbReference type="Pfam" id="PF10609">
    <property type="entry name" value="ParA"/>
    <property type="match status" value="1"/>
</dbReference>
<organism evidence="3">
    <name type="scientific">marine sediment metagenome</name>
    <dbReference type="NCBI Taxonomy" id="412755"/>
    <lineage>
        <taxon>unclassified sequences</taxon>
        <taxon>metagenomes</taxon>
        <taxon>ecological metagenomes</taxon>
    </lineage>
</organism>
<evidence type="ECO:0000256" key="2">
    <source>
        <dbReference type="ARBA" id="ARBA00022840"/>
    </source>
</evidence>
<comment type="caution">
    <text evidence="3">The sequence shown here is derived from an EMBL/GenBank/DDBJ whole genome shotgun (WGS) entry which is preliminary data.</text>
</comment>
<keyword evidence="2" id="KW-0067">ATP-binding</keyword>
<dbReference type="InterPro" id="IPR027417">
    <property type="entry name" value="P-loop_NTPase"/>
</dbReference>